<reference evidence="4" key="1">
    <citation type="journal article" date="2017" name="Environ. Microbiol. Rep.">
        <title>Genetic Diversity of Marine Anaerobic Ammonium-Oxidizing Bacteria as Revealed by Genomic and Proteomic Analyses of 'Candidatus Scalindua japonica'.</title>
        <authorList>
            <person name="Oshiki M."/>
            <person name="Mizuto K."/>
            <person name="Kimura Z."/>
            <person name="Kindaichi T."/>
            <person name="Satoh H."/>
            <person name="Okabe S."/>
        </authorList>
    </citation>
    <scope>NUCLEOTIDE SEQUENCE [LARGE SCALE GENOMIC DNA]</scope>
    <source>
        <strain evidence="4">husup-a2</strain>
    </source>
</reference>
<dbReference type="Proteomes" id="UP000218542">
    <property type="component" value="Unassembled WGS sequence"/>
</dbReference>
<dbReference type="EMBL" id="BAOS01000020">
    <property type="protein sequence ID" value="GAX61258.1"/>
    <property type="molecule type" value="Genomic_DNA"/>
</dbReference>
<sequence>MSKIYKALEHARQEQKGLKEIPFADNIAERSPAKVHKKIDMEDEMILLYQNINSLLSEFPNKIIQFISSSRGEGTSSVIREFARISTSKLDKNVLLLDAKSNSCHSKFFGIKPRGGVAEVISNGRSINDVLHQIGNSKLYVGQLSLNGDYVTSIFGSPKISDIFEELKQKFDYILIDSPSADTSSDIIAISNKVHGVVMVVEADHTKWQKINIVKEKIKNNGGNILGVILNKRKHYIPECIYKRL</sequence>
<dbReference type="CDD" id="cd05387">
    <property type="entry name" value="BY-kinase"/>
    <property type="match status" value="1"/>
</dbReference>
<evidence type="ECO:0000256" key="1">
    <source>
        <dbReference type="ARBA" id="ARBA00022741"/>
    </source>
</evidence>
<dbReference type="GO" id="GO:0004713">
    <property type="term" value="F:protein tyrosine kinase activity"/>
    <property type="evidence" value="ECO:0007669"/>
    <property type="project" value="TreeGrafter"/>
</dbReference>
<dbReference type="RefSeq" id="WP_096894652.1">
    <property type="nucleotide sequence ID" value="NZ_BAOS01000020.1"/>
</dbReference>
<name>A0A286TZH3_9BACT</name>
<dbReference type="SUPFAM" id="SSF52540">
    <property type="entry name" value="P-loop containing nucleoside triphosphate hydrolases"/>
    <property type="match status" value="1"/>
</dbReference>
<accession>A0A286TZH3</accession>
<dbReference type="Gene3D" id="3.40.50.300">
    <property type="entry name" value="P-loop containing nucleotide triphosphate hydrolases"/>
    <property type="match status" value="1"/>
</dbReference>
<dbReference type="PANTHER" id="PTHR32309:SF13">
    <property type="entry name" value="FERRIC ENTEROBACTIN TRANSPORT PROTEIN FEPE"/>
    <property type="match status" value="1"/>
</dbReference>
<dbReference type="InterPro" id="IPR027417">
    <property type="entry name" value="P-loop_NTPase"/>
</dbReference>
<proteinExistence type="predicted"/>
<keyword evidence="4" id="KW-1185">Reference proteome</keyword>
<protein>
    <submittedName>
        <fullName evidence="3">ATPase</fullName>
    </submittedName>
</protein>
<keyword evidence="2" id="KW-0067">ATP-binding</keyword>
<organism evidence="3 4">
    <name type="scientific">Candidatus Scalindua japonica</name>
    <dbReference type="NCBI Taxonomy" id="1284222"/>
    <lineage>
        <taxon>Bacteria</taxon>
        <taxon>Pseudomonadati</taxon>
        <taxon>Planctomycetota</taxon>
        <taxon>Candidatus Brocadiia</taxon>
        <taxon>Candidatus Brocadiales</taxon>
        <taxon>Candidatus Scalinduaceae</taxon>
        <taxon>Candidatus Scalindua</taxon>
    </lineage>
</organism>
<evidence type="ECO:0000313" key="4">
    <source>
        <dbReference type="Proteomes" id="UP000218542"/>
    </source>
</evidence>
<dbReference type="OrthoDB" id="231505at2"/>
<dbReference type="InterPro" id="IPR050445">
    <property type="entry name" value="Bact_polysacc_biosynth/exp"/>
</dbReference>
<dbReference type="AlphaFoldDB" id="A0A286TZH3"/>
<keyword evidence="1" id="KW-0547">Nucleotide-binding</keyword>
<dbReference type="GO" id="GO:0005886">
    <property type="term" value="C:plasma membrane"/>
    <property type="evidence" value="ECO:0007669"/>
    <property type="project" value="TreeGrafter"/>
</dbReference>
<comment type="caution">
    <text evidence="3">The sequence shown here is derived from an EMBL/GenBank/DDBJ whole genome shotgun (WGS) entry which is preliminary data.</text>
</comment>
<evidence type="ECO:0000313" key="3">
    <source>
        <dbReference type="EMBL" id="GAX61258.1"/>
    </source>
</evidence>
<dbReference type="PANTHER" id="PTHR32309">
    <property type="entry name" value="TYROSINE-PROTEIN KINASE"/>
    <property type="match status" value="1"/>
</dbReference>
<evidence type="ECO:0000256" key="2">
    <source>
        <dbReference type="ARBA" id="ARBA00022840"/>
    </source>
</evidence>
<dbReference type="InterPro" id="IPR005702">
    <property type="entry name" value="Wzc-like_C"/>
</dbReference>
<gene>
    <name evidence="3" type="ORF">SCALIN_C20_0035</name>
</gene>